<accession>A0A6J7N6Q8</accession>
<dbReference type="SUPFAM" id="SSF143800">
    <property type="entry name" value="L28p-like"/>
    <property type="match status" value="1"/>
</dbReference>
<dbReference type="Pfam" id="PF01197">
    <property type="entry name" value="Ribosomal_L31"/>
    <property type="match status" value="1"/>
</dbReference>
<evidence type="ECO:0000313" key="3">
    <source>
        <dbReference type="EMBL" id="CAB4986189.1"/>
    </source>
</evidence>
<dbReference type="NCBIfam" id="TIGR00105">
    <property type="entry name" value="L31"/>
    <property type="match status" value="1"/>
</dbReference>
<proteinExistence type="inferred from homology"/>
<dbReference type="PANTHER" id="PTHR33280:SF1">
    <property type="entry name" value="LARGE RIBOSOMAL SUBUNIT PROTEIN BL31C"/>
    <property type="match status" value="1"/>
</dbReference>
<name>A0A6J7N6Q8_9ZZZZ</name>
<dbReference type="PANTHER" id="PTHR33280">
    <property type="entry name" value="50S RIBOSOMAL PROTEIN L31, CHLOROPLASTIC"/>
    <property type="match status" value="1"/>
</dbReference>
<dbReference type="AlphaFoldDB" id="A0A6J7N6Q8"/>
<dbReference type="GO" id="GO:0003735">
    <property type="term" value="F:structural constituent of ribosome"/>
    <property type="evidence" value="ECO:0007669"/>
    <property type="project" value="InterPro"/>
</dbReference>
<dbReference type="EMBL" id="CAFBOT010000049">
    <property type="protein sequence ID" value="CAB4986189.1"/>
    <property type="molecule type" value="Genomic_DNA"/>
</dbReference>
<sequence>MKKETHPEYRFVVFEDSSAEYRFLTRTTMSTDPSKTVVWDDGQTYPLVQLDISNASHPFFTGQMKIIDSAGRVERFNKRYGTRKKAVTKKEPVQK</sequence>
<dbReference type="GO" id="GO:0006412">
    <property type="term" value="P:translation"/>
    <property type="evidence" value="ECO:0007669"/>
    <property type="project" value="InterPro"/>
</dbReference>
<dbReference type="HAMAP" id="MF_00502">
    <property type="entry name" value="Ribosomal_bL31_2"/>
    <property type="match status" value="1"/>
</dbReference>
<dbReference type="GO" id="GO:0005840">
    <property type="term" value="C:ribosome"/>
    <property type="evidence" value="ECO:0007669"/>
    <property type="project" value="UniProtKB-KW"/>
</dbReference>
<protein>
    <submittedName>
        <fullName evidence="3">Unannotated protein</fullName>
    </submittedName>
</protein>
<reference evidence="3" key="1">
    <citation type="submission" date="2020-05" db="EMBL/GenBank/DDBJ databases">
        <authorList>
            <person name="Chiriac C."/>
            <person name="Salcher M."/>
            <person name="Ghai R."/>
            <person name="Kavagutti S V."/>
        </authorList>
    </citation>
    <scope>NUCLEOTIDE SEQUENCE</scope>
</reference>
<dbReference type="NCBIfam" id="NF002462">
    <property type="entry name" value="PRK01678.1"/>
    <property type="match status" value="1"/>
</dbReference>
<dbReference type="PRINTS" id="PR01249">
    <property type="entry name" value="RIBOSOMALL31"/>
</dbReference>
<dbReference type="Gene3D" id="4.10.830.30">
    <property type="entry name" value="Ribosomal protein L31"/>
    <property type="match status" value="1"/>
</dbReference>
<keyword evidence="1" id="KW-0689">Ribosomal protein</keyword>
<keyword evidence="2" id="KW-0687">Ribonucleoprotein</keyword>
<dbReference type="PROSITE" id="PS01143">
    <property type="entry name" value="RIBOSOMAL_L31"/>
    <property type="match status" value="1"/>
</dbReference>
<dbReference type="InterPro" id="IPR034704">
    <property type="entry name" value="Ribosomal_bL28/bL31-like_sf"/>
</dbReference>
<evidence type="ECO:0000256" key="2">
    <source>
        <dbReference type="ARBA" id="ARBA00023274"/>
    </source>
</evidence>
<dbReference type="InterPro" id="IPR027493">
    <property type="entry name" value="Ribosomal_bL31_B"/>
</dbReference>
<organism evidence="3">
    <name type="scientific">freshwater metagenome</name>
    <dbReference type="NCBI Taxonomy" id="449393"/>
    <lineage>
        <taxon>unclassified sequences</taxon>
        <taxon>metagenomes</taxon>
        <taxon>ecological metagenomes</taxon>
    </lineage>
</organism>
<dbReference type="GO" id="GO:1990904">
    <property type="term" value="C:ribonucleoprotein complex"/>
    <property type="evidence" value="ECO:0007669"/>
    <property type="project" value="UniProtKB-KW"/>
</dbReference>
<evidence type="ECO:0000256" key="1">
    <source>
        <dbReference type="ARBA" id="ARBA00022980"/>
    </source>
</evidence>
<dbReference type="InterPro" id="IPR042105">
    <property type="entry name" value="Ribosomal_bL31_sf"/>
</dbReference>
<gene>
    <name evidence="3" type="ORF">UFOPK4000_00420</name>
</gene>
<dbReference type="InterPro" id="IPR002150">
    <property type="entry name" value="Ribosomal_bL31"/>
</dbReference>